<protein>
    <submittedName>
        <fullName evidence="2">Uncharacterized protein</fullName>
    </submittedName>
</protein>
<gene>
    <name evidence="2" type="ORF">EYF80_049949</name>
</gene>
<evidence type="ECO:0000313" key="2">
    <source>
        <dbReference type="EMBL" id="TNN39877.1"/>
    </source>
</evidence>
<feature type="compositionally biased region" description="Basic and acidic residues" evidence="1">
    <location>
        <begin position="1"/>
        <end position="13"/>
    </location>
</feature>
<dbReference type="EMBL" id="SRLO01001239">
    <property type="protein sequence ID" value="TNN39877.1"/>
    <property type="molecule type" value="Genomic_DNA"/>
</dbReference>
<feature type="region of interest" description="Disordered" evidence="1">
    <location>
        <begin position="1"/>
        <end position="80"/>
    </location>
</feature>
<accession>A0A4Z2FF77</accession>
<dbReference type="AlphaFoldDB" id="A0A4Z2FF77"/>
<dbReference type="Proteomes" id="UP000314294">
    <property type="component" value="Unassembled WGS sequence"/>
</dbReference>
<name>A0A4Z2FF77_9TELE</name>
<comment type="caution">
    <text evidence="2">The sequence shown here is derived from an EMBL/GenBank/DDBJ whole genome shotgun (WGS) entry which is preliminary data.</text>
</comment>
<keyword evidence="3" id="KW-1185">Reference proteome</keyword>
<organism evidence="2 3">
    <name type="scientific">Liparis tanakae</name>
    <name type="common">Tanaka's snailfish</name>
    <dbReference type="NCBI Taxonomy" id="230148"/>
    <lineage>
        <taxon>Eukaryota</taxon>
        <taxon>Metazoa</taxon>
        <taxon>Chordata</taxon>
        <taxon>Craniata</taxon>
        <taxon>Vertebrata</taxon>
        <taxon>Euteleostomi</taxon>
        <taxon>Actinopterygii</taxon>
        <taxon>Neopterygii</taxon>
        <taxon>Teleostei</taxon>
        <taxon>Neoteleostei</taxon>
        <taxon>Acanthomorphata</taxon>
        <taxon>Eupercaria</taxon>
        <taxon>Perciformes</taxon>
        <taxon>Cottioidei</taxon>
        <taxon>Cottales</taxon>
        <taxon>Liparidae</taxon>
        <taxon>Liparis</taxon>
    </lineage>
</organism>
<sequence length="80" mass="8507">MADEDRTRLHHVDGASCGWGLTWVGPHPSSSSASGTKQDRTSSRKNSRWSGKAARSTRRRKGGRGGGGLLSSLEERGGDV</sequence>
<evidence type="ECO:0000256" key="1">
    <source>
        <dbReference type="SAM" id="MobiDB-lite"/>
    </source>
</evidence>
<proteinExistence type="predicted"/>
<reference evidence="2 3" key="1">
    <citation type="submission" date="2019-03" db="EMBL/GenBank/DDBJ databases">
        <title>First draft genome of Liparis tanakae, snailfish: a comprehensive survey of snailfish specific genes.</title>
        <authorList>
            <person name="Kim W."/>
            <person name="Song I."/>
            <person name="Jeong J.-H."/>
            <person name="Kim D."/>
            <person name="Kim S."/>
            <person name="Ryu S."/>
            <person name="Song J.Y."/>
            <person name="Lee S.K."/>
        </authorList>
    </citation>
    <scope>NUCLEOTIDE SEQUENCE [LARGE SCALE GENOMIC DNA]</scope>
    <source>
        <tissue evidence="2">Muscle</tissue>
    </source>
</reference>
<evidence type="ECO:0000313" key="3">
    <source>
        <dbReference type="Proteomes" id="UP000314294"/>
    </source>
</evidence>